<evidence type="ECO:0008006" key="3">
    <source>
        <dbReference type="Google" id="ProtNLM"/>
    </source>
</evidence>
<reference evidence="1 2" key="1">
    <citation type="submission" date="2019-07" db="EMBL/GenBank/DDBJ databases">
        <authorList>
            <person name="Jastrzebski P J."/>
            <person name="Paukszto L."/>
            <person name="Jastrzebski P J."/>
        </authorList>
    </citation>
    <scope>NUCLEOTIDE SEQUENCE [LARGE SCALE GENOMIC DNA]</scope>
    <source>
        <strain evidence="1 2">WMS-il1</strain>
    </source>
</reference>
<dbReference type="InterPro" id="IPR036397">
    <property type="entry name" value="RNaseH_sf"/>
</dbReference>
<organism evidence="1 2">
    <name type="scientific">Hymenolepis diminuta</name>
    <name type="common">Rat tapeworm</name>
    <dbReference type="NCBI Taxonomy" id="6216"/>
    <lineage>
        <taxon>Eukaryota</taxon>
        <taxon>Metazoa</taxon>
        <taxon>Spiralia</taxon>
        <taxon>Lophotrochozoa</taxon>
        <taxon>Platyhelminthes</taxon>
        <taxon>Cestoda</taxon>
        <taxon>Eucestoda</taxon>
        <taxon>Cyclophyllidea</taxon>
        <taxon>Hymenolepididae</taxon>
        <taxon>Hymenolepis</taxon>
    </lineage>
</organism>
<proteinExistence type="predicted"/>
<dbReference type="PANTHER" id="PTHR46060:SF3">
    <property type="entry name" value="PROTEIN GVQW3"/>
    <property type="match status" value="1"/>
</dbReference>
<dbReference type="EMBL" id="CABIJS010000321">
    <property type="protein sequence ID" value="VUZ48902.1"/>
    <property type="molecule type" value="Genomic_DNA"/>
</dbReference>
<accession>A0A564YNQ7</accession>
<keyword evidence="2" id="KW-1185">Reference proteome</keyword>
<dbReference type="GO" id="GO:0003676">
    <property type="term" value="F:nucleic acid binding"/>
    <property type="evidence" value="ECO:0007669"/>
    <property type="project" value="InterPro"/>
</dbReference>
<dbReference type="Gene3D" id="3.30.420.10">
    <property type="entry name" value="Ribonuclease H-like superfamily/Ribonuclease H"/>
    <property type="match status" value="1"/>
</dbReference>
<protein>
    <recommendedName>
        <fullName evidence="3">Histone-lysine N-methyltransferase SETMAR</fullName>
    </recommendedName>
</protein>
<dbReference type="PANTHER" id="PTHR46060">
    <property type="entry name" value="MARINER MOS1 TRANSPOSASE-LIKE PROTEIN"/>
    <property type="match status" value="1"/>
</dbReference>
<dbReference type="InterPro" id="IPR052709">
    <property type="entry name" value="Transposase-MT_Hybrid"/>
</dbReference>
<evidence type="ECO:0000313" key="1">
    <source>
        <dbReference type="EMBL" id="VUZ48902.1"/>
    </source>
</evidence>
<sequence>HHDNARPHTSGVTKNLVGKFDWEVKHHPPYSHHILPELTGACSSLQIHSMGRRLTSQEEVEMKKLASSFHSNLAKFYNEGMRKLVARWKDENIKNCDYVEH</sequence>
<gene>
    <name evidence="1" type="ORF">WMSIL1_LOCUS8155</name>
</gene>
<dbReference type="AlphaFoldDB" id="A0A564YNQ7"/>
<evidence type="ECO:0000313" key="2">
    <source>
        <dbReference type="Proteomes" id="UP000321570"/>
    </source>
</evidence>
<feature type="non-terminal residue" evidence="1">
    <location>
        <position position="1"/>
    </location>
</feature>
<name>A0A564YNQ7_HYMDI</name>
<dbReference type="Proteomes" id="UP000321570">
    <property type="component" value="Unassembled WGS sequence"/>
</dbReference>